<reference evidence="7 8" key="1">
    <citation type="submission" date="2024-11" db="EMBL/GenBank/DDBJ databases">
        <title>Adaptive evolution of stress response genes in parasites aligns with host niche diversity.</title>
        <authorList>
            <person name="Hahn C."/>
            <person name="Resl P."/>
        </authorList>
    </citation>
    <scope>NUCLEOTIDE SEQUENCE [LARGE SCALE GENOMIC DNA]</scope>
    <source>
        <strain evidence="7">EGGRZ-B1_66</strain>
        <tissue evidence="7">Body</tissue>
    </source>
</reference>
<dbReference type="SUPFAM" id="SSF52080">
    <property type="entry name" value="Ribosomal proteins L15p and L18e"/>
    <property type="match status" value="1"/>
</dbReference>
<evidence type="ECO:0000259" key="6">
    <source>
        <dbReference type="Pfam" id="PF00828"/>
    </source>
</evidence>
<feature type="domain" description="Large ribosomal subunit protein uL15/eL18" evidence="6">
    <location>
        <begin position="85"/>
        <end position="165"/>
    </location>
</feature>
<proteinExistence type="inferred from homology"/>
<dbReference type="PANTHER" id="PTHR12934">
    <property type="entry name" value="50S RIBOSOMAL PROTEIN L15"/>
    <property type="match status" value="1"/>
</dbReference>
<keyword evidence="3" id="KW-0687">Ribonucleoprotein</keyword>
<dbReference type="InterPro" id="IPR036227">
    <property type="entry name" value="Ribosomal_uL15/eL18_sf"/>
</dbReference>
<dbReference type="Pfam" id="PF00828">
    <property type="entry name" value="Ribosomal_L27A"/>
    <property type="match status" value="1"/>
</dbReference>
<dbReference type="InterPro" id="IPR021131">
    <property type="entry name" value="Ribosomal_uL15/eL18"/>
</dbReference>
<dbReference type="GO" id="GO:1990904">
    <property type="term" value="C:ribonucleoprotein complex"/>
    <property type="evidence" value="ECO:0007669"/>
    <property type="project" value="UniProtKB-KW"/>
</dbReference>
<evidence type="ECO:0000313" key="7">
    <source>
        <dbReference type="EMBL" id="KAL3319198.1"/>
    </source>
</evidence>
<dbReference type="PANTHER" id="PTHR12934:SF11">
    <property type="entry name" value="LARGE RIBOSOMAL SUBUNIT PROTEIN UL15M"/>
    <property type="match status" value="1"/>
</dbReference>
<keyword evidence="2" id="KW-0689">Ribosomal protein</keyword>
<evidence type="ECO:0000313" key="8">
    <source>
        <dbReference type="Proteomes" id="UP001626550"/>
    </source>
</evidence>
<comment type="similarity">
    <text evidence="1">Belongs to the universal ribosomal protein uL15 family.</text>
</comment>
<protein>
    <recommendedName>
        <fullName evidence="4">Large ribosomal subunit protein uL15m</fullName>
    </recommendedName>
    <alternativeName>
        <fullName evidence="5">39S ribosomal protein L15, mitochondrial</fullName>
    </alternativeName>
</protein>
<dbReference type="EMBL" id="JBJKFK010000160">
    <property type="protein sequence ID" value="KAL3319198.1"/>
    <property type="molecule type" value="Genomic_DNA"/>
</dbReference>
<name>A0ABD2QIF6_9PLAT</name>
<evidence type="ECO:0000256" key="1">
    <source>
        <dbReference type="ARBA" id="ARBA00007320"/>
    </source>
</evidence>
<comment type="caution">
    <text evidence="7">The sequence shown here is derived from an EMBL/GenBank/DDBJ whole genome shotgun (WGS) entry which is preliminary data.</text>
</comment>
<dbReference type="InterPro" id="IPR005749">
    <property type="entry name" value="Ribosomal_uL15_bac-type"/>
</dbReference>
<gene>
    <name evidence="7" type="primary">MRPL15</name>
    <name evidence="7" type="ORF">Ciccas_002137</name>
</gene>
<accession>A0ABD2QIF6</accession>
<dbReference type="AlphaFoldDB" id="A0ABD2QIF6"/>
<dbReference type="Proteomes" id="UP001626550">
    <property type="component" value="Unassembled WGS sequence"/>
</dbReference>
<keyword evidence="8" id="KW-1185">Reference proteome</keyword>
<organism evidence="7 8">
    <name type="scientific">Cichlidogyrus casuarinus</name>
    <dbReference type="NCBI Taxonomy" id="1844966"/>
    <lineage>
        <taxon>Eukaryota</taxon>
        <taxon>Metazoa</taxon>
        <taxon>Spiralia</taxon>
        <taxon>Lophotrochozoa</taxon>
        <taxon>Platyhelminthes</taxon>
        <taxon>Monogenea</taxon>
        <taxon>Monopisthocotylea</taxon>
        <taxon>Dactylogyridea</taxon>
        <taxon>Ancyrocephalidae</taxon>
        <taxon>Cichlidogyrus</taxon>
    </lineage>
</organism>
<evidence type="ECO:0000256" key="3">
    <source>
        <dbReference type="ARBA" id="ARBA00023274"/>
    </source>
</evidence>
<evidence type="ECO:0000256" key="5">
    <source>
        <dbReference type="ARBA" id="ARBA00035423"/>
    </source>
</evidence>
<dbReference type="GO" id="GO:0005840">
    <property type="term" value="C:ribosome"/>
    <property type="evidence" value="ECO:0007669"/>
    <property type="project" value="UniProtKB-KW"/>
</dbReference>
<evidence type="ECO:0000256" key="2">
    <source>
        <dbReference type="ARBA" id="ARBA00022980"/>
    </source>
</evidence>
<evidence type="ECO:0000256" key="4">
    <source>
        <dbReference type="ARBA" id="ARBA00035299"/>
    </source>
</evidence>
<sequence length="276" mass="31199">MSQSSVAKFIRNSPRISKFNVVDLPGAVLPKYDGLSRKRQGRGHRGQSQFGAYQPLGKLIGKTPFYLTVPKEPYNSFAKRHYLRISLTELQRLIDMKRVDINSPIDLTSICNTGLFTMDSLVDRNYGIHLTSEGADLFTSPVNIEVQYASESVIAAVERMGGVITTRFYDLFSIYAKSDPKKFFQAGYPIPEAKLPPADALEYYCGAENRGYLADRLEIAKARVWLSQKYGYQPPDLSTSPIKQMLMLRKHERQIFHNLQPGWLVNLVDGTVIKPT</sequence>